<dbReference type="InterPro" id="IPR002048">
    <property type="entry name" value="EF_hand_dom"/>
</dbReference>
<comment type="caution">
    <text evidence="3">The sequence shown here is derived from an EMBL/GenBank/DDBJ whole genome shotgun (WGS) entry which is preliminary data.</text>
</comment>
<dbReference type="InterPro" id="IPR011992">
    <property type="entry name" value="EF-hand-dom_pair"/>
</dbReference>
<comment type="similarity">
    <text evidence="1">Belongs to the caleosin family.</text>
</comment>
<dbReference type="SUPFAM" id="SSF47473">
    <property type="entry name" value="EF-hand"/>
    <property type="match status" value="1"/>
</dbReference>
<evidence type="ECO:0000313" key="4">
    <source>
        <dbReference type="Proteomes" id="UP001055712"/>
    </source>
</evidence>
<dbReference type="PROSITE" id="PS50222">
    <property type="entry name" value="EF_HAND_2"/>
    <property type="match status" value="1"/>
</dbReference>
<proteinExistence type="inferred from homology"/>
<dbReference type="Proteomes" id="UP001055712">
    <property type="component" value="Unassembled WGS sequence"/>
</dbReference>
<feature type="domain" description="EF-hand" evidence="2">
    <location>
        <begin position="187"/>
        <end position="222"/>
    </location>
</feature>
<dbReference type="EMBL" id="SIDB01000012">
    <property type="protein sequence ID" value="KAI3424860.1"/>
    <property type="molecule type" value="Genomic_DNA"/>
</dbReference>
<sequence length="280" mass="31304">MATAATLTPSSLRCIASHRPHARSRRLSARTSTLVRAVQSADITKKGDSVVSAIDAVPITKQRKVPEGLDSKMQNPGQPRANITCDAEHPDGTYTPPADMTVLQQHVAFWDPDFDGKIYPQDTYRGFRRLGFNVLVSAVAAPVIHGSLAYWTQKSWVPDPRFIIYIETVHKSKHGSDSETFDTEGRFVPQKFEEIFSKYDQGNKGGLTKDEMMDMVRGNRNIMDFVGWAAAYLEWSFTFTLLAKDTPQGKLLLKDDARGCIDGTIFYKVEQEVAAKNKNK</sequence>
<organism evidence="3 4">
    <name type="scientific">Chlorella vulgaris</name>
    <name type="common">Green alga</name>
    <dbReference type="NCBI Taxonomy" id="3077"/>
    <lineage>
        <taxon>Eukaryota</taxon>
        <taxon>Viridiplantae</taxon>
        <taxon>Chlorophyta</taxon>
        <taxon>core chlorophytes</taxon>
        <taxon>Trebouxiophyceae</taxon>
        <taxon>Chlorellales</taxon>
        <taxon>Chlorellaceae</taxon>
        <taxon>Chlorella clade</taxon>
        <taxon>Chlorella</taxon>
    </lineage>
</organism>
<accession>A0A9D4TGC8</accession>
<evidence type="ECO:0000313" key="3">
    <source>
        <dbReference type="EMBL" id="KAI3424860.1"/>
    </source>
</evidence>
<reference evidence="3" key="1">
    <citation type="journal article" date="2019" name="Plant J.">
        <title>Chlorella vulgaris genome assembly and annotation reveals the molecular basis for metabolic acclimation to high light conditions.</title>
        <authorList>
            <person name="Cecchin M."/>
            <person name="Marcolungo L."/>
            <person name="Rossato M."/>
            <person name="Girolomoni L."/>
            <person name="Cosentino E."/>
            <person name="Cuine S."/>
            <person name="Li-Beisson Y."/>
            <person name="Delledonne M."/>
            <person name="Ballottari M."/>
        </authorList>
    </citation>
    <scope>NUCLEOTIDE SEQUENCE</scope>
    <source>
        <strain evidence="3">211/11P</strain>
    </source>
</reference>
<dbReference type="Pfam" id="PF05042">
    <property type="entry name" value="Caleosin"/>
    <property type="match status" value="1"/>
</dbReference>
<reference evidence="3" key="2">
    <citation type="submission" date="2020-11" db="EMBL/GenBank/DDBJ databases">
        <authorList>
            <person name="Cecchin M."/>
            <person name="Marcolungo L."/>
            <person name="Rossato M."/>
            <person name="Girolomoni L."/>
            <person name="Cosentino E."/>
            <person name="Cuine S."/>
            <person name="Li-Beisson Y."/>
            <person name="Delledonne M."/>
            <person name="Ballottari M."/>
        </authorList>
    </citation>
    <scope>NUCLEOTIDE SEQUENCE</scope>
    <source>
        <strain evidence="3">211/11P</strain>
        <tissue evidence="3">Whole cell</tissue>
    </source>
</reference>
<dbReference type="GO" id="GO:0004497">
    <property type="term" value="F:monooxygenase activity"/>
    <property type="evidence" value="ECO:0007669"/>
    <property type="project" value="TreeGrafter"/>
</dbReference>
<dbReference type="PANTHER" id="PTHR31495">
    <property type="entry name" value="PEROXYGENASE 3-RELATED"/>
    <property type="match status" value="1"/>
</dbReference>
<dbReference type="InterPro" id="IPR007736">
    <property type="entry name" value="Caleosin-related"/>
</dbReference>
<dbReference type="AlphaFoldDB" id="A0A9D4TGC8"/>
<dbReference type="GO" id="GO:0005509">
    <property type="term" value="F:calcium ion binding"/>
    <property type="evidence" value="ECO:0007669"/>
    <property type="project" value="InterPro"/>
</dbReference>
<keyword evidence="4" id="KW-1185">Reference proteome</keyword>
<name>A0A9D4TGC8_CHLVU</name>
<evidence type="ECO:0000259" key="2">
    <source>
        <dbReference type="PROSITE" id="PS50222"/>
    </source>
</evidence>
<dbReference type="OrthoDB" id="640742at2759"/>
<evidence type="ECO:0000256" key="1">
    <source>
        <dbReference type="ARBA" id="ARBA00006765"/>
    </source>
</evidence>
<dbReference type="PANTHER" id="PTHR31495:SF0">
    <property type="entry name" value="BINDING PROTEIN CALEOSIN, PUTATIVE (AFU_ORTHOLOGUE AFUA_5G13750)-RELATED"/>
    <property type="match status" value="1"/>
</dbReference>
<gene>
    <name evidence="3" type="ORF">D9Q98_008244</name>
</gene>
<protein>
    <recommendedName>
        <fullName evidence="2">EF-hand domain-containing protein</fullName>
    </recommendedName>
</protein>